<dbReference type="GO" id="GO:0044780">
    <property type="term" value="P:bacterial-type flagellum assembly"/>
    <property type="evidence" value="ECO:0007669"/>
    <property type="project" value="InterPro"/>
</dbReference>
<keyword evidence="3 6" id="KW-0963">Cytoplasm</keyword>
<comment type="subcellular location">
    <subcellularLocation>
        <location evidence="1 6">Cytoplasm</location>
        <location evidence="1 6">Cytosol</location>
    </subcellularLocation>
</comment>
<dbReference type="HOGENOM" id="CLU_080373_3_1_7"/>
<proteinExistence type="inferred from homology"/>
<accession>Q30U47</accession>
<dbReference type="Gene3D" id="1.20.120.340">
    <property type="entry name" value="Flagellar protein FliS"/>
    <property type="match status" value="1"/>
</dbReference>
<gene>
    <name evidence="7" type="ordered locus">Suden_0203</name>
</gene>
<comment type="similarity">
    <text evidence="2 6">Belongs to the FliS family.</text>
</comment>
<evidence type="ECO:0000256" key="4">
    <source>
        <dbReference type="ARBA" id="ARBA00022795"/>
    </source>
</evidence>
<evidence type="ECO:0000256" key="3">
    <source>
        <dbReference type="ARBA" id="ARBA00022490"/>
    </source>
</evidence>
<evidence type="ECO:0000256" key="6">
    <source>
        <dbReference type="PIRNR" id="PIRNR039090"/>
    </source>
</evidence>
<dbReference type="GO" id="GO:0071973">
    <property type="term" value="P:bacterial-type flagellum-dependent cell motility"/>
    <property type="evidence" value="ECO:0007669"/>
    <property type="project" value="TreeGrafter"/>
</dbReference>
<keyword evidence="8" id="KW-1185">Reference proteome</keyword>
<dbReference type="EMBL" id="CP000153">
    <property type="protein sequence ID" value="ABB43484.1"/>
    <property type="molecule type" value="Genomic_DNA"/>
</dbReference>
<protein>
    <recommendedName>
        <fullName evidence="6">Flagellar secretion chaperone FliS</fullName>
    </recommendedName>
</protein>
<organism evidence="7 8">
    <name type="scientific">Sulfurimonas denitrificans (strain ATCC 33889 / DSM 1251)</name>
    <name type="common">Thiomicrospira denitrificans (strain ATCC 33889 / DSM 1251)</name>
    <dbReference type="NCBI Taxonomy" id="326298"/>
    <lineage>
        <taxon>Bacteria</taxon>
        <taxon>Pseudomonadati</taxon>
        <taxon>Campylobacterota</taxon>
        <taxon>Epsilonproteobacteria</taxon>
        <taxon>Campylobacterales</taxon>
        <taxon>Sulfurimonadaceae</taxon>
        <taxon>Sulfurimonas</taxon>
    </lineage>
</organism>
<dbReference type="PIRSF" id="PIRSF039090">
    <property type="entry name" value="Flis"/>
    <property type="match status" value="1"/>
</dbReference>
<dbReference type="eggNOG" id="COG1516">
    <property type="taxonomic scope" value="Bacteria"/>
</dbReference>
<dbReference type="NCBIfam" id="TIGR00208">
    <property type="entry name" value="fliS"/>
    <property type="match status" value="1"/>
</dbReference>
<evidence type="ECO:0000313" key="7">
    <source>
        <dbReference type="EMBL" id="ABB43484.1"/>
    </source>
</evidence>
<keyword evidence="7" id="KW-0969">Cilium</keyword>
<evidence type="ECO:0000256" key="1">
    <source>
        <dbReference type="ARBA" id="ARBA00004514"/>
    </source>
</evidence>
<reference evidence="7 8" key="1">
    <citation type="journal article" date="2008" name="Appl. Environ. Microbiol.">
        <title>Genome of the epsilonproteobacterial chemolithoautotroph Sulfurimonas denitrificans.</title>
        <authorList>
            <person name="Sievert S.M."/>
            <person name="Scott K.M."/>
            <person name="Klotz M.G."/>
            <person name="Chain P.S.G."/>
            <person name="Hauser L.J."/>
            <person name="Hemp J."/>
            <person name="Huegler M."/>
            <person name="Land M."/>
            <person name="Lapidus A."/>
            <person name="Larimer F.W."/>
            <person name="Lucas S."/>
            <person name="Malfatti S.A."/>
            <person name="Meyer F."/>
            <person name="Paulsen I.T."/>
            <person name="Ren Q."/>
            <person name="Simon J."/>
            <person name="Bailey K."/>
            <person name="Diaz E."/>
            <person name="Fitzpatrick K.A."/>
            <person name="Glover B."/>
            <person name="Gwatney N."/>
            <person name="Korajkic A."/>
            <person name="Long A."/>
            <person name="Mobberley J.M."/>
            <person name="Pantry S.N."/>
            <person name="Pazder G."/>
            <person name="Peterson S."/>
            <person name="Quintanilla J.D."/>
            <person name="Sprinkle R."/>
            <person name="Stephens J."/>
            <person name="Thomas P."/>
            <person name="Vaughn R."/>
            <person name="Weber M.J."/>
            <person name="Wooten L.L."/>
        </authorList>
    </citation>
    <scope>NUCLEOTIDE SEQUENCE [LARGE SCALE GENOMIC DNA]</scope>
    <source>
        <strain evidence="8">ATCC 33889 / DSM 1251</strain>
    </source>
</reference>
<evidence type="ECO:0000256" key="2">
    <source>
        <dbReference type="ARBA" id="ARBA00008787"/>
    </source>
</evidence>
<dbReference type="Pfam" id="PF02561">
    <property type="entry name" value="FliS"/>
    <property type="match status" value="1"/>
</dbReference>
<keyword evidence="4 6" id="KW-1005">Bacterial flagellum biogenesis</keyword>
<dbReference type="AlphaFoldDB" id="Q30U47"/>
<dbReference type="PANTHER" id="PTHR34773:SF1">
    <property type="entry name" value="FLAGELLAR SECRETION CHAPERONE FLIS"/>
    <property type="match status" value="1"/>
</dbReference>
<dbReference type="GO" id="GO:0005829">
    <property type="term" value="C:cytosol"/>
    <property type="evidence" value="ECO:0007669"/>
    <property type="project" value="UniProtKB-SubCell"/>
</dbReference>
<keyword evidence="7" id="KW-0282">Flagellum</keyword>
<sequence>MKETNGDQKGLNMYGSSAHNIYAQNNVGIESPAKLIEMLYEGVLRFNAQAKKAINDKNIEKKIYWTNRSIAIVVELVSVLDKSQGEVSDYLNGLYNYQIQLLTTASLRGDTTKLDEVSTVFKALLEAWRETT</sequence>
<dbReference type="PANTHER" id="PTHR34773">
    <property type="entry name" value="FLAGELLAR SECRETION CHAPERONE FLIS"/>
    <property type="match status" value="1"/>
</dbReference>
<keyword evidence="7" id="KW-0966">Cell projection</keyword>
<keyword evidence="5" id="KW-0143">Chaperone</keyword>
<dbReference type="InterPro" id="IPR036584">
    <property type="entry name" value="FliS_sf"/>
</dbReference>
<dbReference type="InterPro" id="IPR003713">
    <property type="entry name" value="FliS"/>
</dbReference>
<evidence type="ECO:0000256" key="5">
    <source>
        <dbReference type="ARBA" id="ARBA00023186"/>
    </source>
</evidence>
<dbReference type="KEGG" id="tdn:Suden_0203"/>
<dbReference type="STRING" id="326298.Suden_0203"/>
<dbReference type="Proteomes" id="UP000002714">
    <property type="component" value="Chromosome"/>
</dbReference>
<dbReference type="CDD" id="cd16098">
    <property type="entry name" value="FliS"/>
    <property type="match status" value="1"/>
</dbReference>
<evidence type="ECO:0000313" key="8">
    <source>
        <dbReference type="Proteomes" id="UP000002714"/>
    </source>
</evidence>
<name>Q30U47_SULDN</name>
<dbReference type="SUPFAM" id="SSF101116">
    <property type="entry name" value="Flagellar export chaperone FliS"/>
    <property type="match status" value="1"/>
</dbReference>